<evidence type="ECO:0000313" key="2">
    <source>
        <dbReference type="Proteomes" id="UP000070133"/>
    </source>
</evidence>
<reference evidence="1 2" key="1">
    <citation type="submission" date="2015-07" db="EMBL/GenBank/DDBJ databases">
        <title>Comparative genomics of the Sigatoka disease complex on banana suggests a link between parallel evolutionary changes in Pseudocercospora fijiensis and Pseudocercospora eumusae and increased virulence on the banana host.</title>
        <authorList>
            <person name="Chang T.-C."/>
            <person name="Salvucci A."/>
            <person name="Crous P.W."/>
            <person name="Stergiopoulos I."/>
        </authorList>
    </citation>
    <scope>NUCLEOTIDE SEQUENCE [LARGE SCALE GENOMIC DNA]</scope>
    <source>
        <strain evidence="1 2">CBS 114824</strain>
    </source>
</reference>
<protein>
    <submittedName>
        <fullName evidence="1">Uncharacterized protein</fullName>
    </submittedName>
</protein>
<dbReference type="EMBL" id="LFZN01000017">
    <property type="protein sequence ID" value="KXT04944.1"/>
    <property type="molecule type" value="Genomic_DNA"/>
</dbReference>
<proteinExistence type="predicted"/>
<accession>A0A139HR41</accession>
<name>A0A139HR41_9PEZI</name>
<organism evidence="1 2">
    <name type="scientific">Pseudocercospora eumusae</name>
    <dbReference type="NCBI Taxonomy" id="321146"/>
    <lineage>
        <taxon>Eukaryota</taxon>
        <taxon>Fungi</taxon>
        <taxon>Dikarya</taxon>
        <taxon>Ascomycota</taxon>
        <taxon>Pezizomycotina</taxon>
        <taxon>Dothideomycetes</taxon>
        <taxon>Dothideomycetidae</taxon>
        <taxon>Mycosphaerellales</taxon>
        <taxon>Mycosphaerellaceae</taxon>
        <taxon>Pseudocercospora</taxon>
    </lineage>
</organism>
<sequence length="115" mass="12347">MYLTKAIISGFAALQVEVMQMGNSTAIVKSVSMPLGTDFWYNAGPNMQLGDVYLQAVDIDNSSIVSPPITCVPTWRYIGGTSIKGSEFGQGQNTSPYRILRSGIVEAVHIKCAAT</sequence>
<dbReference type="AlphaFoldDB" id="A0A139HR41"/>
<gene>
    <name evidence="1" type="ORF">AC578_3455</name>
</gene>
<keyword evidence="2" id="KW-1185">Reference proteome</keyword>
<comment type="caution">
    <text evidence="1">The sequence shown here is derived from an EMBL/GenBank/DDBJ whole genome shotgun (WGS) entry which is preliminary data.</text>
</comment>
<dbReference type="Proteomes" id="UP000070133">
    <property type="component" value="Unassembled WGS sequence"/>
</dbReference>
<evidence type="ECO:0000313" key="1">
    <source>
        <dbReference type="EMBL" id="KXT04944.1"/>
    </source>
</evidence>